<accession>A0A8S9XA57</accession>
<reference evidence="2" key="1">
    <citation type="journal article" date="2021" name="Mol. Ecol. Resour.">
        <title>Apolygus lucorum genome provides insights into omnivorousness and mesophyll feeding.</title>
        <authorList>
            <person name="Liu Y."/>
            <person name="Liu H."/>
            <person name="Wang H."/>
            <person name="Huang T."/>
            <person name="Liu B."/>
            <person name="Yang B."/>
            <person name="Yin L."/>
            <person name="Li B."/>
            <person name="Zhang Y."/>
            <person name="Zhang S."/>
            <person name="Jiang F."/>
            <person name="Zhang X."/>
            <person name="Ren Y."/>
            <person name="Wang B."/>
            <person name="Wang S."/>
            <person name="Lu Y."/>
            <person name="Wu K."/>
            <person name="Fan W."/>
            <person name="Wang G."/>
        </authorList>
    </citation>
    <scope>NUCLEOTIDE SEQUENCE</scope>
    <source>
        <strain evidence="2">12Hb</strain>
    </source>
</reference>
<dbReference type="EMBL" id="WIXP02000009">
    <property type="protein sequence ID" value="KAF6205833.1"/>
    <property type="molecule type" value="Genomic_DNA"/>
</dbReference>
<gene>
    <name evidence="2" type="ORF">GE061_020007</name>
</gene>
<evidence type="ECO:0000256" key="1">
    <source>
        <dbReference type="SAM" id="MobiDB-lite"/>
    </source>
</evidence>
<proteinExistence type="predicted"/>
<protein>
    <submittedName>
        <fullName evidence="2">Uncharacterized protein</fullName>
    </submittedName>
</protein>
<comment type="caution">
    <text evidence="2">The sequence shown here is derived from an EMBL/GenBank/DDBJ whole genome shotgun (WGS) entry which is preliminary data.</text>
</comment>
<feature type="region of interest" description="Disordered" evidence="1">
    <location>
        <begin position="1"/>
        <end position="29"/>
    </location>
</feature>
<dbReference type="AlphaFoldDB" id="A0A8S9XA57"/>
<evidence type="ECO:0000313" key="2">
    <source>
        <dbReference type="EMBL" id="KAF6205833.1"/>
    </source>
</evidence>
<name>A0A8S9XA57_APOLU</name>
<evidence type="ECO:0000313" key="3">
    <source>
        <dbReference type="Proteomes" id="UP000466442"/>
    </source>
</evidence>
<keyword evidence="3" id="KW-1185">Reference proteome</keyword>
<sequence length="82" mass="9130">MNWSSLTQSRGHYPEENCVVPDHGDSDSKEIANASANVKYPEKHDRIVYERNEFLSKIPHCAHDDSSPRASDGDDASENAIS</sequence>
<feature type="region of interest" description="Disordered" evidence="1">
    <location>
        <begin position="59"/>
        <end position="82"/>
    </location>
</feature>
<feature type="compositionally biased region" description="Polar residues" evidence="1">
    <location>
        <begin position="1"/>
        <end position="10"/>
    </location>
</feature>
<organism evidence="2 3">
    <name type="scientific">Apolygus lucorum</name>
    <name type="common">Small green plant bug</name>
    <name type="synonym">Lygocoris lucorum</name>
    <dbReference type="NCBI Taxonomy" id="248454"/>
    <lineage>
        <taxon>Eukaryota</taxon>
        <taxon>Metazoa</taxon>
        <taxon>Ecdysozoa</taxon>
        <taxon>Arthropoda</taxon>
        <taxon>Hexapoda</taxon>
        <taxon>Insecta</taxon>
        <taxon>Pterygota</taxon>
        <taxon>Neoptera</taxon>
        <taxon>Paraneoptera</taxon>
        <taxon>Hemiptera</taxon>
        <taxon>Heteroptera</taxon>
        <taxon>Panheteroptera</taxon>
        <taxon>Cimicomorpha</taxon>
        <taxon>Miridae</taxon>
        <taxon>Mirini</taxon>
        <taxon>Apolygus</taxon>
    </lineage>
</organism>
<feature type="compositionally biased region" description="Acidic residues" evidence="1">
    <location>
        <begin position="73"/>
        <end position="82"/>
    </location>
</feature>
<dbReference type="Proteomes" id="UP000466442">
    <property type="component" value="Linkage Group LG9"/>
</dbReference>